<reference evidence="1" key="1">
    <citation type="submission" date="2021-01" db="EMBL/GenBank/DDBJ databases">
        <title>Whole genome shotgun sequence of Planobispora rosea NBRC 15558.</title>
        <authorList>
            <person name="Komaki H."/>
            <person name="Tamura T."/>
        </authorList>
    </citation>
    <scope>NUCLEOTIDE SEQUENCE</scope>
    <source>
        <strain evidence="1">NBRC 15558</strain>
    </source>
</reference>
<proteinExistence type="predicted"/>
<sequence>MTATDYRAAVIQGLRDLATFPEANPAVPIPRHDVTFLYFPTRGTDAEMIAEIDRIATLLGVTPDPSDTIYGHHKARLAFGPVGYEALAVLAARHAQHQADTSYSGYVTPAAVDAA</sequence>
<name>A0A8J3SB09_PLARO</name>
<dbReference type="AlphaFoldDB" id="A0A8J3SB09"/>
<dbReference type="RefSeq" id="WP_189244184.1">
    <property type="nucleotide sequence ID" value="NZ_BMQP01000089.1"/>
</dbReference>
<protein>
    <submittedName>
        <fullName evidence="1">Uncharacterized protein</fullName>
    </submittedName>
</protein>
<comment type="caution">
    <text evidence="1">The sequence shown here is derived from an EMBL/GenBank/DDBJ whole genome shotgun (WGS) entry which is preliminary data.</text>
</comment>
<evidence type="ECO:0000313" key="1">
    <source>
        <dbReference type="EMBL" id="GIH89286.1"/>
    </source>
</evidence>
<organism evidence="1 2">
    <name type="scientific">Planobispora rosea</name>
    <dbReference type="NCBI Taxonomy" id="35762"/>
    <lineage>
        <taxon>Bacteria</taxon>
        <taxon>Bacillati</taxon>
        <taxon>Actinomycetota</taxon>
        <taxon>Actinomycetes</taxon>
        <taxon>Streptosporangiales</taxon>
        <taxon>Streptosporangiaceae</taxon>
        <taxon>Planobispora</taxon>
    </lineage>
</organism>
<dbReference type="EMBL" id="BOOI01000124">
    <property type="protein sequence ID" value="GIH89286.1"/>
    <property type="molecule type" value="Genomic_DNA"/>
</dbReference>
<keyword evidence="2" id="KW-1185">Reference proteome</keyword>
<accession>A0A8J3SB09</accession>
<gene>
    <name evidence="1" type="ORF">Pro02_76940</name>
</gene>
<dbReference type="Proteomes" id="UP000655044">
    <property type="component" value="Unassembled WGS sequence"/>
</dbReference>
<evidence type="ECO:0000313" key="2">
    <source>
        <dbReference type="Proteomes" id="UP000655044"/>
    </source>
</evidence>